<dbReference type="Pfam" id="PF03275">
    <property type="entry name" value="GLF"/>
    <property type="match status" value="1"/>
</dbReference>
<keyword evidence="3" id="KW-0285">Flavoprotein</keyword>
<comment type="cofactor">
    <cofactor evidence="1">
        <name>FAD</name>
        <dbReference type="ChEBI" id="CHEBI:57692"/>
    </cofactor>
</comment>
<keyword evidence="5 7" id="KW-0413">Isomerase</keyword>
<evidence type="ECO:0000256" key="1">
    <source>
        <dbReference type="ARBA" id="ARBA00001974"/>
    </source>
</evidence>
<dbReference type="InterPro" id="IPR004379">
    <property type="entry name" value="UDP-GALP_mutase"/>
</dbReference>
<dbReference type="SUPFAM" id="SSF51971">
    <property type="entry name" value="Nucleotide-binding domain"/>
    <property type="match status" value="1"/>
</dbReference>
<dbReference type="EC" id="5.4.99.9" evidence="7"/>
<evidence type="ECO:0000256" key="4">
    <source>
        <dbReference type="ARBA" id="ARBA00022827"/>
    </source>
</evidence>
<dbReference type="PANTHER" id="PTHR21197:SF0">
    <property type="entry name" value="UDP-GALACTOPYRANOSE MUTASE"/>
    <property type="match status" value="1"/>
</dbReference>
<dbReference type="Gene3D" id="3.40.50.720">
    <property type="entry name" value="NAD(P)-binding Rossmann-like Domain"/>
    <property type="match status" value="3"/>
</dbReference>
<protein>
    <submittedName>
        <fullName evidence="7">UDP-galactopyranose mutase</fullName>
        <ecNumber evidence="7">5.4.99.9</ecNumber>
    </submittedName>
</protein>
<sequence length="385" mass="44253">MSKNSTILIVGAGFSGAVIAARLADNGYKVDVVDARCHLAGNCHTEKDDDTGIMLHKYGPHIFHTDNEKIWRYVNRYSEFKPYVNRVRARVGDAIYSLPINLHTINQFFAKTLSPDEARSHIEQLGDKSISHPVTFKDQALRYVGKALYKAFFEGYTKKQWGVSPSELPASILKRLPVRFTYDDNYFNHKYQGIPVDGYTRVIENMLNHPSITITLDKKISREEARQYKHAFYSGPIDEWFSHAEGRLGYRTLDFEEIRCAGDYQGCAVMNYCDENVPYTRITEHKYFSPWNKNKDTVAFKEFSRRCEAGDIPYYPIRLVKEKALLTRYVDMALKEKGVSFIGRLGTYRYLDMDVTIAEALLAADRYLECQKTGDVVPAFFVDVV</sequence>
<feature type="domain" description="UDP-galactopyranose mutase C-terminal" evidence="6">
    <location>
        <begin position="151"/>
        <end position="350"/>
    </location>
</feature>
<accession>A0A3B0WJU8</accession>
<name>A0A3B0WJU8_9ZZZZ</name>
<proteinExistence type="inferred from homology"/>
<dbReference type="EMBL" id="UOFE01000020">
    <property type="protein sequence ID" value="VAW51592.1"/>
    <property type="molecule type" value="Genomic_DNA"/>
</dbReference>
<dbReference type="GO" id="GO:0050660">
    <property type="term" value="F:flavin adenine dinucleotide binding"/>
    <property type="evidence" value="ECO:0007669"/>
    <property type="project" value="TreeGrafter"/>
</dbReference>
<evidence type="ECO:0000313" key="7">
    <source>
        <dbReference type="EMBL" id="VAW51592.1"/>
    </source>
</evidence>
<dbReference type="SUPFAM" id="SSF54373">
    <property type="entry name" value="FAD-linked reductases, C-terminal domain"/>
    <property type="match status" value="1"/>
</dbReference>
<dbReference type="NCBIfam" id="TIGR00031">
    <property type="entry name" value="UDP-GALP_mutase"/>
    <property type="match status" value="1"/>
</dbReference>
<evidence type="ECO:0000256" key="2">
    <source>
        <dbReference type="ARBA" id="ARBA00009321"/>
    </source>
</evidence>
<evidence type="ECO:0000259" key="6">
    <source>
        <dbReference type="Pfam" id="PF03275"/>
    </source>
</evidence>
<dbReference type="Pfam" id="PF13450">
    <property type="entry name" value="NAD_binding_8"/>
    <property type="match status" value="1"/>
</dbReference>
<dbReference type="PANTHER" id="PTHR21197">
    <property type="entry name" value="UDP-GALACTOPYRANOSE MUTASE"/>
    <property type="match status" value="1"/>
</dbReference>
<evidence type="ECO:0000256" key="3">
    <source>
        <dbReference type="ARBA" id="ARBA00022630"/>
    </source>
</evidence>
<organism evidence="7">
    <name type="scientific">hydrothermal vent metagenome</name>
    <dbReference type="NCBI Taxonomy" id="652676"/>
    <lineage>
        <taxon>unclassified sequences</taxon>
        <taxon>metagenomes</taxon>
        <taxon>ecological metagenomes</taxon>
    </lineage>
</organism>
<keyword evidence="4" id="KW-0274">FAD</keyword>
<gene>
    <name evidence="7" type="ORF">MNBD_GAMMA05-1469</name>
</gene>
<dbReference type="GO" id="GO:0005829">
    <property type="term" value="C:cytosol"/>
    <property type="evidence" value="ECO:0007669"/>
    <property type="project" value="TreeGrafter"/>
</dbReference>
<dbReference type="GO" id="GO:0008767">
    <property type="term" value="F:UDP-galactopyranose mutase activity"/>
    <property type="evidence" value="ECO:0007669"/>
    <property type="project" value="UniProtKB-EC"/>
</dbReference>
<dbReference type="InterPro" id="IPR015899">
    <property type="entry name" value="UDP-GalPyranose_mutase_C"/>
</dbReference>
<dbReference type="AlphaFoldDB" id="A0A3B0WJU8"/>
<evidence type="ECO:0000256" key="5">
    <source>
        <dbReference type="ARBA" id="ARBA00023235"/>
    </source>
</evidence>
<comment type="similarity">
    <text evidence="2">Belongs to the UDP-galactopyranose/dTDP-fucopyranose mutase family.</text>
</comment>
<reference evidence="7" key="1">
    <citation type="submission" date="2018-06" db="EMBL/GenBank/DDBJ databases">
        <authorList>
            <person name="Zhirakovskaya E."/>
        </authorList>
    </citation>
    <scope>NUCLEOTIDE SEQUENCE</scope>
</reference>